<dbReference type="GO" id="GO:0005524">
    <property type="term" value="F:ATP binding"/>
    <property type="evidence" value="ECO:0007669"/>
    <property type="project" value="UniProtKB-KW"/>
</dbReference>
<evidence type="ECO:0000259" key="13">
    <source>
        <dbReference type="PROSITE" id="PS50885"/>
    </source>
</evidence>
<dbReference type="AlphaFoldDB" id="A0AB35XT49"/>
<feature type="transmembrane region" description="Helical" evidence="12">
    <location>
        <begin position="289"/>
        <end position="311"/>
    </location>
</feature>
<dbReference type="GO" id="GO:0005886">
    <property type="term" value="C:plasma membrane"/>
    <property type="evidence" value="ECO:0007669"/>
    <property type="project" value="UniProtKB-SubCell"/>
</dbReference>
<dbReference type="EMBL" id="JBBFKC010000001">
    <property type="protein sequence ID" value="MEJ3689711.1"/>
    <property type="molecule type" value="Genomic_DNA"/>
</dbReference>
<comment type="caution">
    <text evidence="14">The sequence shown here is derived from an EMBL/GenBank/DDBJ whole genome shotgun (WGS) entry which is preliminary data.</text>
</comment>
<keyword evidence="2" id="KW-1003">Cell membrane</keyword>
<keyword evidence="5 12" id="KW-0812">Transmembrane</keyword>
<dbReference type="InterPro" id="IPR010559">
    <property type="entry name" value="Sig_transdc_His_kin_internal"/>
</dbReference>
<keyword evidence="3" id="KW-0597">Phosphoprotein</keyword>
<gene>
    <name evidence="14" type="ORF">WF787_00520</name>
</gene>
<comment type="subcellular location">
    <subcellularLocation>
        <location evidence="1">Cell membrane</location>
        <topology evidence="1">Multi-pass membrane protein</topology>
    </subcellularLocation>
</comment>
<dbReference type="InterPro" id="IPR003660">
    <property type="entry name" value="HAMP_dom"/>
</dbReference>
<keyword evidence="9 12" id="KW-1133">Transmembrane helix</keyword>
<name>A0AB35XT49_9FIRM</name>
<evidence type="ECO:0000256" key="5">
    <source>
        <dbReference type="ARBA" id="ARBA00022692"/>
    </source>
</evidence>
<evidence type="ECO:0000256" key="7">
    <source>
        <dbReference type="ARBA" id="ARBA00022777"/>
    </source>
</evidence>
<evidence type="ECO:0000256" key="12">
    <source>
        <dbReference type="SAM" id="Phobius"/>
    </source>
</evidence>
<dbReference type="Gene3D" id="3.30.565.10">
    <property type="entry name" value="Histidine kinase-like ATPase, C-terminal domain"/>
    <property type="match status" value="1"/>
</dbReference>
<reference evidence="14 15" key="1">
    <citation type="submission" date="2024-03" db="EMBL/GenBank/DDBJ databases">
        <authorList>
            <person name="Plomp N."/>
            <person name="Harmsen H.J."/>
        </authorList>
    </citation>
    <scope>NUCLEOTIDE SEQUENCE [LARGE SCALE GENOMIC DNA]</scope>
    <source>
        <strain evidence="14 15">HTF-76H</strain>
    </source>
</reference>
<dbReference type="SUPFAM" id="SSF55874">
    <property type="entry name" value="ATPase domain of HSP90 chaperone/DNA topoisomerase II/histidine kinase"/>
    <property type="match status" value="1"/>
</dbReference>
<dbReference type="Proteomes" id="UP001379600">
    <property type="component" value="Unassembled WGS sequence"/>
</dbReference>
<keyword evidence="11 12" id="KW-0472">Membrane</keyword>
<dbReference type="Pfam" id="PF00672">
    <property type="entry name" value="HAMP"/>
    <property type="match status" value="1"/>
</dbReference>
<dbReference type="GO" id="GO:0000155">
    <property type="term" value="F:phosphorelay sensor kinase activity"/>
    <property type="evidence" value="ECO:0007669"/>
    <property type="project" value="InterPro"/>
</dbReference>
<evidence type="ECO:0000256" key="4">
    <source>
        <dbReference type="ARBA" id="ARBA00022679"/>
    </source>
</evidence>
<keyword evidence="8" id="KW-0067">ATP-binding</keyword>
<dbReference type="PANTHER" id="PTHR34220">
    <property type="entry name" value="SENSOR HISTIDINE KINASE YPDA"/>
    <property type="match status" value="1"/>
</dbReference>
<dbReference type="RefSeq" id="WP_337678576.1">
    <property type="nucleotide sequence ID" value="NZ_JBBFKB010000055.1"/>
</dbReference>
<evidence type="ECO:0000313" key="14">
    <source>
        <dbReference type="EMBL" id="MEJ3689711.1"/>
    </source>
</evidence>
<dbReference type="PROSITE" id="PS50885">
    <property type="entry name" value="HAMP"/>
    <property type="match status" value="1"/>
</dbReference>
<dbReference type="InterPro" id="IPR050640">
    <property type="entry name" value="Bact_2-comp_sensor_kinase"/>
</dbReference>
<keyword evidence="6" id="KW-0547">Nucleotide-binding</keyword>
<proteinExistence type="predicted"/>
<dbReference type="SMART" id="SM00304">
    <property type="entry name" value="HAMP"/>
    <property type="match status" value="1"/>
</dbReference>
<keyword evidence="10" id="KW-0902">Two-component regulatory system</keyword>
<dbReference type="CDD" id="cd06225">
    <property type="entry name" value="HAMP"/>
    <property type="match status" value="1"/>
</dbReference>
<organism evidence="14 15">
    <name type="scientific">Faecalibacterium taiwanense</name>
    <dbReference type="NCBI Taxonomy" id="3030638"/>
    <lineage>
        <taxon>Bacteria</taxon>
        <taxon>Bacillati</taxon>
        <taxon>Bacillota</taxon>
        <taxon>Clostridia</taxon>
        <taxon>Eubacteriales</taxon>
        <taxon>Oscillospiraceae</taxon>
        <taxon>Faecalibacterium</taxon>
    </lineage>
</organism>
<sequence length="619" mass="69106">MSIQRYGLRRRLLRFTVCGILLPISALFLIYGQYIGYSMKQSALQQAAAAHHNTAITLGTQMRTFSNAMRGFYTYSDMISLLTQGRTGLYSEEQTNDEAIFNTLSLILSSVPEARSIKLTSFKRGMIYTMTSSYQRFSSAGELSPPNVGFPCKPYSYYVTLLGNADASGKLLVCMPLYNIPSSSDILALVQLEVPISNLTSLTGQTDAPGEVLCLLDQDGKPLYSSDGSADTAALWKKLRGISWEKYKVQTFVQGSTDPVLAEKIEEKGFSWYLVQVCPASSLERSSYAFVRTTIALFVGCVLLMLLLLVFQLNTILTPLSRLSEYADIVSSGNLSADPAAYRDYDHPDEIRTLIHSIDRMMHTITDSVIRQYELDIANKTMELNMLQAQITPHFLFNTLQCFATTALEGHNPELYGCIASLGQMLRYSMHTDQPIVTLQDEIDYSNRYISLQLMRFKLPLQTEWQIEPKAAQCKIPKMILQPLIENSFTHGRILMVPEGRIEVRAELREGSLVLIVSDNGLGSDAERIRQLNQELSTLRSSILERKNCNGTPMPHQHAVAEEAYGTGNNIGLNNVYSRLLLNYGTCCNMYCSLEAPTGFCVLLSLPAEKEDPHETTAN</sequence>
<keyword evidence="15" id="KW-1185">Reference proteome</keyword>
<evidence type="ECO:0000256" key="3">
    <source>
        <dbReference type="ARBA" id="ARBA00022553"/>
    </source>
</evidence>
<evidence type="ECO:0000256" key="2">
    <source>
        <dbReference type="ARBA" id="ARBA00022475"/>
    </source>
</evidence>
<dbReference type="InterPro" id="IPR036890">
    <property type="entry name" value="HATPase_C_sf"/>
</dbReference>
<feature type="domain" description="HAMP" evidence="13">
    <location>
        <begin position="314"/>
        <end position="370"/>
    </location>
</feature>
<evidence type="ECO:0000256" key="6">
    <source>
        <dbReference type="ARBA" id="ARBA00022741"/>
    </source>
</evidence>
<protein>
    <submittedName>
        <fullName evidence="14">Histidine kinase</fullName>
    </submittedName>
</protein>
<dbReference type="Gene3D" id="6.10.340.10">
    <property type="match status" value="1"/>
</dbReference>
<evidence type="ECO:0000256" key="11">
    <source>
        <dbReference type="ARBA" id="ARBA00023136"/>
    </source>
</evidence>
<evidence type="ECO:0000256" key="10">
    <source>
        <dbReference type="ARBA" id="ARBA00023012"/>
    </source>
</evidence>
<accession>A0AB35XT49</accession>
<evidence type="ECO:0000256" key="8">
    <source>
        <dbReference type="ARBA" id="ARBA00022840"/>
    </source>
</evidence>
<keyword evidence="7 14" id="KW-0418">Kinase</keyword>
<evidence type="ECO:0000256" key="9">
    <source>
        <dbReference type="ARBA" id="ARBA00022989"/>
    </source>
</evidence>
<feature type="transmembrane region" description="Helical" evidence="12">
    <location>
        <begin position="12"/>
        <end position="34"/>
    </location>
</feature>
<keyword evidence="4" id="KW-0808">Transferase</keyword>
<evidence type="ECO:0000313" key="15">
    <source>
        <dbReference type="Proteomes" id="UP001379600"/>
    </source>
</evidence>
<evidence type="ECO:0000256" key="1">
    <source>
        <dbReference type="ARBA" id="ARBA00004651"/>
    </source>
</evidence>
<dbReference type="PANTHER" id="PTHR34220:SF11">
    <property type="entry name" value="SENSOR PROTEIN KINASE HPTS"/>
    <property type="match status" value="1"/>
</dbReference>
<dbReference type="SUPFAM" id="SSF158472">
    <property type="entry name" value="HAMP domain-like"/>
    <property type="match status" value="1"/>
</dbReference>
<dbReference type="Pfam" id="PF06580">
    <property type="entry name" value="His_kinase"/>
    <property type="match status" value="1"/>
</dbReference>